<protein>
    <recommendedName>
        <fullName evidence="2">T6SS Phospholipase effector Tle1-like catalytic domain-containing protein</fullName>
    </recommendedName>
</protein>
<dbReference type="PANTHER" id="PTHR33840:SF2">
    <property type="entry name" value="TLE1 PHOSPHOLIPASE DOMAIN-CONTAINING PROTEIN"/>
    <property type="match status" value="1"/>
</dbReference>
<dbReference type="OrthoDB" id="3162439at2759"/>
<dbReference type="AlphaFoldDB" id="A0A2J5HTR3"/>
<dbReference type="SUPFAM" id="SSF53474">
    <property type="entry name" value="alpha/beta-Hydrolases"/>
    <property type="match status" value="1"/>
</dbReference>
<dbReference type="Pfam" id="PF09994">
    <property type="entry name" value="T6SS_Tle1-like_cat"/>
    <property type="match status" value="1"/>
</dbReference>
<evidence type="ECO:0000259" key="2">
    <source>
        <dbReference type="Pfam" id="PF09994"/>
    </source>
</evidence>
<dbReference type="EMBL" id="KZ559544">
    <property type="protein sequence ID" value="PLN80747.1"/>
    <property type="molecule type" value="Genomic_DNA"/>
</dbReference>
<feature type="compositionally biased region" description="Basic residues" evidence="1">
    <location>
        <begin position="288"/>
        <end position="298"/>
    </location>
</feature>
<gene>
    <name evidence="3" type="ORF">BDW42DRAFT_194254</name>
</gene>
<evidence type="ECO:0000313" key="4">
    <source>
        <dbReference type="Proteomes" id="UP000235023"/>
    </source>
</evidence>
<proteinExistence type="predicted"/>
<dbReference type="PANTHER" id="PTHR33840">
    <property type="match status" value="1"/>
</dbReference>
<feature type="region of interest" description="Disordered" evidence="1">
    <location>
        <begin position="288"/>
        <end position="325"/>
    </location>
</feature>
<dbReference type="InterPro" id="IPR029058">
    <property type="entry name" value="AB_hydrolase_fold"/>
</dbReference>
<evidence type="ECO:0000256" key="1">
    <source>
        <dbReference type="SAM" id="MobiDB-lite"/>
    </source>
</evidence>
<accession>A0A2J5HTR3</accession>
<name>A0A2J5HTR3_9EURO</name>
<dbReference type="InterPro" id="IPR018712">
    <property type="entry name" value="Tle1-like_cat"/>
</dbReference>
<evidence type="ECO:0000313" key="3">
    <source>
        <dbReference type="EMBL" id="PLN80747.1"/>
    </source>
</evidence>
<sequence length="558" mass="64195">MAHSASLGPKQVVLCFDGTGNKFHGDESDSNVLKIFRMLDRSDPHQCHYYQPGIGTYVTTQSLSNPGHMQRIKSAYLKAKASAVGTTFADHVMGGYKFLMRYHHPGDDLYIFGFSRGAYVARFLAEMLDYMGLLELGNEELLRFVWKTFAQWQERTGQQKEKNEQFRYMAAFRETFSRPVTQIRFLGLFDTVNSVPRFENPWMQRSKTPYASRTSAKVIRHAVGIDERRAKFRQDLISEVKPQMQSRQSRIRAHMKRQARQFHSQFTPHDAQEEGEIEKVNYSLYRPSRRGAHRRRAHSAQAEDDESRASVASINWDEDEEDDEQDLEEVWFPGAHADIGGGWKQNEGEGWALSHAPLVWMVQEAQRAGLRFKSSKLKKFQCWNGPIVAESLDTDTKTRANDERRADVRGVAENPTQDLSRNDEFNEALRRSSSAKLHDCLKFGDGLPVTSVLSWKMMEYLPFRRMDLQPDGTWKPIRWPLPRGEVRDMPQDAQVHVSVIRRMQGDQEYRPGNLIVGRGGRGVRKAPKDYGMGRWDVSRYAGCPVRETYMRQDAVAAS</sequence>
<feature type="domain" description="T6SS Phospholipase effector Tle1-like catalytic" evidence="2">
    <location>
        <begin position="10"/>
        <end position="364"/>
    </location>
</feature>
<feature type="region of interest" description="Disordered" evidence="1">
    <location>
        <begin position="396"/>
        <end position="421"/>
    </location>
</feature>
<feature type="compositionally biased region" description="Acidic residues" evidence="1">
    <location>
        <begin position="316"/>
        <end position="325"/>
    </location>
</feature>
<keyword evidence="4" id="KW-1185">Reference proteome</keyword>
<reference evidence="4" key="1">
    <citation type="submission" date="2017-12" db="EMBL/GenBank/DDBJ databases">
        <authorList>
            <consortium name="DOE Joint Genome Institute"/>
            <person name="Mondo S.J."/>
            <person name="Kjaerbolling I."/>
            <person name="Vesth T.C."/>
            <person name="Frisvad J.C."/>
            <person name="Nybo J.L."/>
            <person name="Theobald S."/>
            <person name="Kuo A."/>
            <person name="Bowyer P."/>
            <person name="Matsuda Y."/>
            <person name="Lyhne E.K."/>
            <person name="Kogle M.E."/>
            <person name="Clum A."/>
            <person name="Lipzen A."/>
            <person name="Salamov A."/>
            <person name="Ngan C.Y."/>
            <person name="Daum C."/>
            <person name="Chiniquy J."/>
            <person name="Barry K."/>
            <person name="LaButti K."/>
            <person name="Haridas S."/>
            <person name="Simmons B.A."/>
            <person name="Magnuson J.K."/>
            <person name="Mortensen U.H."/>
            <person name="Larsen T.O."/>
            <person name="Grigoriev I.V."/>
            <person name="Baker S.E."/>
            <person name="Andersen M.R."/>
            <person name="Nordberg H.P."/>
            <person name="Cantor M.N."/>
            <person name="Hua S.X."/>
        </authorList>
    </citation>
    <scope>NUCLEOTIDE SEQUENCE [LARGE SCALE GENOMIC DNA]</scope>
    <source>
        <strain evidence="4">IBT 19404</strain>
    </source>
</reference>
<organism evidence="3 4">
    <name type="scientific">Aspergillus taichungensis</name>
    <dbReference type="NCBI Taxonomy" id="482145"/>
    <lineage>
        <taxon>Eukaryota</taxon>
        <taxon>Fungi</taxon>
        <taxon>Dikarya</taxon>
        <taxon>Ascomycota</taxon>
        <taxon>Pezizomycotina</taxon>
        <taxon>Eurotiomycetes</taxon>
        <taxon>Eurotiomycetidae</taxon>
        <taxon>Eurotiales</taxon>
        <taxon>Aspergillaceae</taxon>
        <taxon>Aspergillus</taxon>
        <taxon>Aspergillus subgen. Circumdati</taxon>
    </lineage>
</organism>
<feature type="compositionally biased region" description="Basic and acidic residues" evidence="1">
    <location>
        <begin position="396"/>
        <end position="410"/>
    </location>
</feature>
<dbReference type="Proteomes" id="UP000235023">
    <property type="component" value="Unassembled WGS sequence"/>
</dbReference>